<reference evidence="5" key="1">
    <citation type="submission" date="2017-02" db="UniProtKB">
        <authorList>
            <consortium name="WormBaseParasite"/>
        </authorList>
    </citation>
    <scope>IDENTIFICATION</scope>
</reference>
<sequence length="132" mass="14853">MALFTLLLVLASLCHFASGGAMPIDICSMVVPVAGQNPVRRPSLPVENCQDRDPPACFEIFKYGNDEDQIPAENLVPTNDYKVPENCQKAEYRMLARQMCPQKCATCCLTKEYNCQNGNSFWCNLRLIYPLQ</sequence>
<proteinExistence type="predicted"/>
<evidence type="ECO:0000313" key="5">
    <source>
        <dbReference type="WBParaSite" id="DME_0001065901-mRNA-1"/>
    </source>
</evidence>
<evidence type="ECO:0000313" key="3">
    <source>
        <dbReference type="Proteomes" id="UP000038040"/>
    </source>
</evidence>
<evidence type="ECO:0000313" key="2">
    <source>
        <dbReference type="EMBL" id="VDN60971.1"/>
    </source>
</evidence>
<dbReference type="Proteomes" id="UP000038040">
    <property type="component" value="Unplaced"/>
</dbReference>
<accession>A0A0N4URH8</accession>
<feature type="chain" id="PRO_5041039264" evidence="1">
    <location>
        <begin position="20"/>
        <end position="132"/>
    </location>
</feature>
<dbReference type="Proteomes" id="UP000274756">
    <property type="component" value="Unassembled WGS sequence"/>
</dbReference>
<evidence type="ECO:0000256" key="1">
    <source>
        <dbReference type="SAM" id="SignalP"/>
    </source>
</evidence>
<protein>
    <submittedName>
        <fullName evidence="5">ShKT domain-containing protein</fullName>
    </submittedName>
</protein>
<organism evidence="3 5">
    <name type="scientific">Dracunculus medinensis</name>
    <name type="common">Guinea worm</name>
    <dbReference type="NCBI Taxonomy" id="318479"/>
    <lineage>
        <taxon>Eukaryota</taxon>
        <taxon>Metazoa</taxon>
        <taxon>Ecdysozoa</taxon>
        <taxon>Nematoda</taxon>
        <taxon>Chromadorea</taxon>
        <taxon>Rhabditida</taxon>
        <taxon>Spirurina</taxon>
        <taxon>Dracunculoidea</taxon>
        <taxon>Dracunculidae</taxon>
        <taxon>Dracunculus</taxon>
    </lineage>
</organism>
<dbReference type="AlphaFoldDB" id="A0A0N4URH8"/>
<reference evidence="2 4" key="2">
    <citation type="submission" date="2018-11" db="EMBL/GenBank/DDBJ databases">
        <authorList>
            <consortium name="Pathogen Informatics"/>
        </authorList>
    </citation>
    <scope>NUCLEOTIDE SEQUENCE [LARGE SCALE GENOMIC DNA]</scope>
</reference>
<keyword evidence="4" id="KW-1185">Reference proteome</keyword>
<gene>
    <name evidence="2" type="ORF">DME_LOCUS10944</name>
</gene>
<feature type="signal peptide" evidence="1">
    <location>
        <begin position="1"/>
        <end position="19"/>
    </location>
</feature>
<name>A0A0N4URH8_DRAME</name>
<dbReference type="WBParaSite" id="DME_0001065901-mRNA-1">
    <property type="protein sequence ID" value="DME_0001065901-mRNA-1"/>
    <property type="gene ID" value="DME_0001065901"/>
</dbReference>
<evidence type="ECO:0000313" key="4">
    <source>
        <dbReference type="Proteomes" id="UP000274756"/>
    </source>
</evidence>
<dbReference type="EMBL" id="UYYG01001289">
    <property type="protein sequence ID" value="VDN60971.1"/>
    <property type="molecule type" value="Genomic_DNA"/>
</dbReference>
<keyword evidence="1" id="KW-0732">Signal</keyword>